<keyword evidence="2" id="KW-0496">Mitochondrion</keyword>
<proteinExistence type="predicted"/>
<protein>
    <submittedName>
        <fullName evidence="2">Ymf83</fullName>
    </submittedName>
</protein>
<sequence>MVLRAFFELAASLLRYALTFFFNKTRALKNKSFLLILLSLSDRAFFEPFCECSFLQQKVPFFSAIVILTSLLAYLYLFYIWWSFKSRNQVKNKFLINLYLKFSFITFLNLPVTQFFLFETFHTFLYFFYIKFLPFLNFIELFYNRYLKSVNVNPFSTKIIQYIRNKLK</sequence>
<feature type="transmembrane region" description="Helical" evidence="1">
    <location>
        <begin position="62"/>
        <end position="82"/>
    </location>
</feature>
<keyword evidence="1" id="KW-0812">Transmembrane</keyword>
<dbReference type="EMBL" id="FN424190">
    <property type="protein sequence ID" value="CAZ66824.1"/>
    <property type="molecule type" value="Genomic_DNA"/>
</dbReference>
<keyword evidence="1" id="KW-0472">Membrane</keyword>
<dbReference type="RefSeq" id="YP_003734445.1">
    <property type="nucleotide sequence ID" value="NC_014262.1"/>
</dbReference>
<reference evidence="2" key="1">
    <citation type="journal article" date="2011" name="BMC Genomics">
        <title>The mitochondrial genome sequence of the ciliate Paramecium caudatum reveals a shift in nucleotide composition and codon usage within the genus Paramecium.</title>
        <authorList>
            <person name="Barth D."/>
            <person name="Berendonk T.U."/>
        </authorList>
    </citation>
    <scope>NUCLEOTIDE SEQUENCE</scope>
    <source>
        <strain evidence="2">GB-E</strain>
    </source>
</reference>
<geneLocation type="mitochondrion" evidence="2"/>
<name>D8L7T7_PARCA</name>
<dbReference type="GeneID" id="9384804"/>
<evidence type="ECO:0000313" key="2">
    <source>
        <dbReference type="EMBL" id="CAZ66824.1"/>
    </source>
</evidence>
<gene>
    <name evidence="2" type="primary">ymf83</name>
</gene>
<accession>D8L7T7</accession>
<keyword evidence="1" id="KW-1133">Transmembrane helix</keyword>
<dbReference type="AlphaFoldDB" id="D8L7T7"/>
<feature type="transmembrane region" description="Helical" evidence="1">
    <location>
        <begin position="124"/>
        <end position="143"/>
    </location>
</feature>
<organism evidence="2">
    <name type="scientific">Paramecium caudatum</name>
    <dbReference type="NCBI Taxonomy" id="5885"/>
    <lineage>
        <taxon>Eukaryota</taxon>
        <taxon>Sar</taxon>
        <taxon>Alveolata</taxon>
        <taxon>Ciliophora</taxon>
        <taxon>Intramacronucleata</taxon>
        <taxon>Oligohymenophorea</taxon>
        <taxon>Peniculida</taxon>
        <taxon>Parameciidae</taxon>
        <taxon>Paramecium</taxon>
    </lineage>
</organism>
<feature type="transmembrane region" description="Helical" evidence="1">
    <location>
        <begin position="94"/>
        <end position="118"/>
    </location>
</feature>
<evidence type="ECO:0000256" key="1">
    <source>
        <dbReference type="SAM" id="Phobius"/>
    </source>
</evidence>